<gene>
    <name evidence="2" type="ORF">ENO04_01320</name>
</gene>
<dbReference type="InterPro" id="IPR011991">
    <property type="entry name" value="ArsR-like_HTH"/>
</dbReference>
<evidence type="ECO:0000313" key="2">
    <source>
        <dbReference type="EMBL" id="HDS10252.1"/>
    </source>
</evidence>
<dbReference type="InterPro" id="IPR036388">
    <property type="entry name" value="WH-like_DNA-bd_sf"/>
</dbReference>
<dbReference type="EMBL" id="DSDY01000046">
    <property type="protein sequence ID" value="HDS10252.1"/>
    <property type="molecule type" value="Genomic_DNA"/>
</dbReference>
<dbReference type="CDD" id="cd00090">
    <property type="entry name" value="HTH_ARSR"/>
    <property type="match status" value="1"/>
</dbReference>
<evidence type="ECO:0000259" key="1">
    <source>
        <dbReference type="PROSITE" id="PS50987"/>
    </source>
</evidence>
<accession>A0A7C1IHK9</accession>
<proteinExistence type="predicted"/>
<comment type="caution">
    <text evidence="2">The sequence shown here is derived from an EMBL/GenBank/DDBJ whole genome shotgun (WGS) entry which is preliminary data.</text>
</comment>
<dbReference type="GO" id="GO:0003700">
    <property type="term" value="F:DNA-binding transcription factor activity"/>
    <property type="evidence" value="ECO:0007669"/>
    <property type="project" value="InterPro"/>
</dbReference>
<dbReference type="InterPro" id="IPR038723">
    <property type="entry name" value="ArnR1-like_HTH"/>
</dbReference>
<dbReference type="InterPro" id="IPR036390">
    <property type="entry name" value="WH_DNA-bd_sf"/>
</dbReference>
<dbReference type="Gene3D" id="1.10.10.10">
    <property type="entry name" value="Winged helix-like DNA-binding domain superfamily/Winged helix DNA-binding domain"/>
    <property type="match status" value="1"/>
</dbReference>
<dbReference type="SMART" id="SM00418">
    <property type="entry name" value="HTH_ARSR"/>
    <property type="match status" value="1"/>
</dbReference>
<reference evidence="2" key="1">
    <citation type="journal article" date="2020" name="mSystems">
        <title>Genome- and Community-Level Interaction Insights into Carbon Utilization and Element Cycling Functions of Hydrothermarchaeota in Hydrothermal Sediment.</title>
        <authorList>
            <person name="Zhou Z."/>
            <person name="Liu Y."/>
            <person name="Xu W."/>
            <person name="Pan J."/>
            <person name="Luo Z.H."/>
            <person name="Li M."/>
        </authorList>
    </citation>
    <scope>NUCLEOTIDE SEQUENCE [LARGE SCALE GENOMIC DNA]</scope>
    <source>
        <strain evidence="2">SpSt-123</strain>
    </source>
</reference>
<dbReference type="PROSITE" id="PS50987">
    <property type="entry name" value="HTH_ARSR_2"/>
    <property type="match status" value="1"/>
</dbReference>
<dbReference type="InterPro" id="IPR001845">
    <property type="entry name" value="HTH_ArsR_DNA-bd_dom"/>
</dbReference>
<dbReference type="AlphaFoldDB" id="A0A7C1IHK9"/>
<dbReference type="Pfam" id="PF14947">
    <property type="entry name" value="HTH_45"/>
    <property type="match status" value="1"/>
</dbReference>
<dbReference type="SUPFAM" id="SSF46785">
    <property type="entry name" value="Winged helix' DNA-binding domain"/>
    <property type="match status" value="1"/>
</dbReference>
<protein>
    <submittedName>
        <fullName evidence="2">Transcriptional regulator</fullName>
    </submittedName>
</protein>
<name>A0A7C1IHK9_9CREN</name>
<sequence>MSLKVKVEDLLSSRGRVKVIKTILKYGETNITKIVRESGLNHRTVKNHLEFLVKIGLVNERSYGRVKLYSINYKSPQALVLKDILLTFEG</sequence>
<feature type="domain" description="HTH arsR-type" evidence="1">
    <location>
        <begin position="1"/>
        <end position="90"/>
    </location>
</feature>
<organism evidence="2">
    <name type="scientific">Fervidicoccus fontis</name>
    <dbReference type="NCBI Taxonomy" id="683846"/>
    <lineage>
        <taxon>Archaea</taxon>
        <taxon>Thermoproteota</taxon>
        <taxon>Thermoprotei</taxon>
        <taxon>Fervidicoccales</taxon>
        <taxon>Fervidicoccaceae</taxon>
        <taxon>Fervidicoccus</taxon>
    </lineage>
</organism>